<reference evidence="6 7" key="2">
    <citation type="journal article" date="2014" name="J. Gen. Appl. Microbiol.">
        <title>The early diverging ascomycetous budding yeast Saitoella complicata has three histone deacetylases belonging to the Clr6, Hos2, and Rpd3 lineages.</title>
        <authorList>
            <person name="Nishida H."/>
            <person name="Matsumoto T."/>
            <person name="Kondo S."/>
            <person name="Hamamoto M."/>
            <person name="Yoshikawa H."/>
        </authorList>
    </citation>
    <scope>NUCLEOTIDE SEQUENCE [LARGE SCALE GENOMIC DNA]</scope>
    <source>
        <strain evidence="6 7">NRRL Y-17804</strain>
    </source>
</reference>
<dbReference type="Gene3D" id="2.60.120.460">
    <property type="entry name" value="YjbQ-like"/>
    <property type="match status" value="1"/>
</dbReference>
<comment type="similarity">
    <text evidence="1">Belongs to the UFD1 family.</text>
</comment>
<dbReference type="InterPro" id="IPR055417">
    <property type="entry name" value="UFD1_N1"/>
</dbReference>
<keyword evidence="2" id="KW-0833">Ubl conjugation pathway</keyword>
<dbReference type="AlphaFoldDB" id="A0A0E9N920"/>
<dbReference type="SUPFAM" id="SSF111038">
    <property type="entry name" value="YjbQ-like"/>
    <property type="match status" value="1"/>
</dbReference>
<feature type="compositionally biased region" description="Low complexity" evidence="3">
    <location>
        <begin position="408"/>
        <end position="426"/>
    </location>
</feature>
<dbReference type="PANTHER" id="PTHR12555:SF13">
    <property type="entry name" value="UBIQUITIN RECOGNITION FACTOR IN ER-ASSOCIATED DEGRADATION PROTEIN 1"/>
    <property type="match status" value="1"/>
</dbReference>
<evidence type="ECO:0000313" key="7">
    <source>
        <dbReference type="Proteomes" id="UP000033140"/>
    </source>
</evidence>
<dbReference type="InterPro" id="IPR004854">
    <property type="entry name" value="Ufd1-like"/>
</dbReference>
<feature type="region of interest" description="Disordered" evidence="3">
    <location>
        <begin position="355"/>
        <end position="427"/>
    </location>
</feature>
<gene>
    <name evidence="6" type="ORF">G7K_0446-t1</name>
</gene>
<organism evidence="6 7">
    <name type="scientific">Saitoella complicata (strain BCRC 22490 / CBS 7301 / JCM 7358 / NBRC 10748 / NRRL Y-17804)</name>
    <dbReference type="NCBI Taxonomy" id="698492"/>
    <lineage>
        <taxon>Eukaryota</taxon>
        <taxon>Fungi</taxon>
        <taxon>Dikarya</taxon>
        <taxon>Ascomycota</taxon>
        <taxon>Taphrinomycotina</taxon>
        <taxon>Taphrinomycotina incertae sedis</taxon>
        <taxon>Saitoella</taxon>
    </lineage>
</organism>
<dbReference type="Gene3D" id="2.40.40.50">
    <property type="entry name" value="Ubiquitin fusion degradation protein UFD1, N-terminal domain"/>
    <property type="match status" value="1"/>
</dbReference>
<keyword evidence="7" id="KW-1185">Reference proteome</keyword>
<sequence>MESGGVSDSAACVHGPWDGGVREELGGVAIYFQRLVVYNSKLYAKHPSPSVRFSFSSAWGAISRVLLDLRPLLLHSPFLVSDLCLVRLLVLETLYKDPGDLVTDLSPQAQRQLLLVIITPPRELLDPVFMTSFQLVNDFFAAWVAVDGRSGGTVEGGVEQCEGRLGEYGWGYISQHLSSKMFSSFGFADPYATAPRPSNRRFNEYFRCYSISMLPGPPRPSLNHGGKLILPSTALDKLTRLNISYPMLFELENASTGLKTHAGVLEFIAEEGRVYMPWWIMVRLGLDQGDLVNLRSTTLMLGTFVKLQPQSVDFLDISDPKAVLESALRNFSCLTKGDVFSIEYNEHEYHIAVLSVKPGPSEPETDDDEDSDIEELDPPPGISVVETDLSVDFAPPIGYVEPTPQSRGSNGASGTSTPASTSGQGSMHARLDFARLAATNSGRASPFAGTGQKLSGKAVQEGHKVHDAAIKAQAGKPEDRGAPAPLRLPFGQLFFGYEVVPVKKSGEAEGEVEVKFWGEGQSLRGKKKGADTAVKKEKEEEKAKPRVVGHDTLHLYLNDESCIRYLAGVLVAARPAFDRPTSLPKTRDSDLTEKSKLRRNDRDQLNKMVWIQKTIKLSPRSKGCYLIQDEILSDLPELKTIKTGLLHLFIQHTSAALTLNENWDSDVRSDMTRALDRLAPEDRKGELYDHSAEGLDDMPAHVKSVLVGPSVSVPIGGGKLLTGTWQGVYLWGDDVGCPTMRRVRRWGGYDERGIKASMIKLQ</sequence>
<comment type="caution">
    <text evidence="6">The sequence shown here is derived from an EMBL/GenBank/DDBJ whole genome shotgun (WGS) entry which is preliminary data.</text>
</comment>
<dbReference type="Pfam" id="PF24842">
    <property type="entry name" value="UFD1_N2"/>
    <property type="match status" value="1"/>
</dbReference>
<dbReference type="InterPro" id="IPR035917">
    <property type="entry name" value="YjbQ-like_sf"/>
</dbReference>
<dbReference type="PROSITE" id="PS01314">
    <property type="entry name" value="UPF0047"/>
    <property type="match status" value="1"/>
</dbReference>
<reference evidence="6 7" key="1">
    <citation type="journal article" date="2011" name="J. Gen. Appl. Microbiol.">
        <title>Draft genome sequencing of the enigmatic yeast Saitoella complicata.</title>
        <authorList>
            <person name="Nishida H."/>
            <person name="Hamamoto M."/>
            <person name="Sugiyama J."/>
        </authorList>
    </citation>
    <scope>NUCLEOTIDE SEQUENCE [LARGE SCALE GENOMIC DNA]</scope>
    <source>
        <strain evidence="6 7">NRRL Y-17804</strain>
    </source>
</reference>
<feature type="region of interest" description="Disordered" evidence="3">
    <location>
        <begin position="443"/>
        <end position="463"/>
    </location>
</feature>
<accession>A0A0E9N920</accession>
<feature type="domain" description="Ubiquitin fusion degradation protein UFD1 N-terminal subdomain 1" evidence="4">
    <location>
        <begin position="202"/>
        <end position="299"/>
    </location>
</feature>
<evidence type="ECO:0000259" key="4">
    <source>
        <dbReference type="Pfam" id="PF03152"/>
    </source>
</evidence>
<reference evidence="6 7" key="3">
    <citation type="journal article" date="2015" name="Genome Announc.">
        <title>Draft Genome Sequence of the Archiascomycetous Yeast Saitoella complicata.</title>
        <authorList>
            <person name="Yamauchi K."/>
            <person name="Kondo S."/>
            <person name="Hamamoto M."/>
            <person name="Takahashi Y."/>
            <person name="Ogura Y."/>
            <person name="Hayashi T."/>
            <person name="Nishida H."/>
        </authorList>
    </citation>
    <scope>NUCLEOTIDE SEQUENCE [LARGE SCALE GENOMIC DNA]</scope>
    <source>
        <strain evidence="6 7">NRRL Y-17804</strain>
    </source>
</reference>
<evidence type="ECO:0000313" key="6">
    <source>
        <dbReference type="EMBL" id="GAO46211.1"/>
    </source>
</evidence>
<evidence type="ECO:0000259" key="5">
    <source>
        <dbReference type="Pfam" id="PF24842"/>
    </source>
</evidence>
<dbReference type="GO" id="GO:0006511">
    <property type="term" value="P:ubiquitin-dependent protein catabolic process"/>
    <property type="evidence" value="ECO:0007669"/>
    <property type="project" value="InterPro"/>
</dbReference>
<dbReference type="InterPro" id="IPR055418">
    <property type="entry name" value="UFD1_N2"/>
</dbReference>
<dbReference type="GO" id="GO:0034098">
    <property type="term" value="C:VCP-NPL4-UFD1 AAA ATPase complex"/>
    <property type="evidence" value="ECO:0007669"/>
    <property type="project" value="TreeGrafter"/>
</dbReference>
<dbReference type="PANTHER" id="PTHR12555">
    <property type="entry name" value="UBIQUITIN FUSION DEGRADATON PROTEIN 1"/>
    <property type="match status" value="1"/>
</dbReference>
<evidence type="ECO:0000256" key="3">
    <source>
        <dbReference type="SAM" id="MobiDB-lite"/>
    </source>
</evidence>
<dbReference type="Gene3D" id="3.10.330.10">
    <property type="match status" value="1"/>
</dbReference>
<feature type="compositionally biased region" description="Acidic residues" evidence="3">
    <location>
        <begin position="363"/>
        <end position="377"/>
    </location>
</feature>
<evidence type="ECO:0000256" key="2">
    <source>
        <dbReference type="ARBA" id="ARBA00022786"/>
    </source>
</evidence>
<protein>
    <submittedName>
        <fullName evidence="6">Uncharacterized protein</fullName>
    </submittedName>
</protein>
<dbReference type="STRING" id="698492.A0A0E9N920"/>
<evidence type="ECO:0000256" key="1">
    <source>
        <dbReference type="ARBA" id="ARBA00006043"/>
    </source>
</evidence>
<feature type="domain" description="Ubiquitin fusion degradation protein UFD1 N-terminal subdomain 2" evidence="5">
    <location>
        <begin position="302"/>
        <end position="396"/>
    </location>
</feature>
<dbReference type="Proteomes" id="UP000033140">
    <property type="component" value="Unassembled WGS sequence"/>
</dbReference>
<dbReference type="InterPro" id="IPR001602">
    <property type="entry name" value="UPF0047_YjbQ-like"/>
</dbReference>
<dbReference type="NCBIfam" id="TIGR00149">
    <property type="entry name" value="TIGR00149_YjbQ"/>
    <property type="match status" value="1"/>
</dbReference>
<dbReference type="InterPro" id="IPR042299">
    <property type="entry name" value="Ufd1-like_Nn"/>
</dbReference>
<dbReference type="GO" id="GO:0031593">
    <property type="term" value="F:polyubiquitin modification-dependent protein binding"/>
    <property type="evidence" value="ECO:0007669"/>
    <property type="project" value="TreeGrafter"/>
</dbReference>
<name>A0A0E9N920_SAICN</name>
<dbReference type="Pfam" id="PF03152">
    <property type="entry name" value="UFD1_N1"/>
    <property type="match status" value="1"/>
</dbReference>
<dbReference type="EMBL" id="BACD03000003">
    <property type="protein sequence ID" value="GAO46211.1"/>
    <property type="molecule type" value="Genomic_DNA"/>
</dbReference>
<proteinExistence type="inferred from homology"/>
<dbReference type="GO" id="GO:0036503">
    <property type="term" value="P:ERAD pathway"/>
    <property type="evidence" value="ECO:0007669"/>
    <property type="project" value="TreeGrafter"/>
</dbReference>
<dbReference type="Pfam" id="PF01894">
    <property type="entry name" value="YjbQ"/>
    <property type="match status" value="1"/>
</dbReference>